<feature type="repeat" description="ANK" evidence="3">
    <location>
        <begin position="80"/>
        <end position="112"/>
    </location>
</feature>
<gene>
    <name evidence="4" type="ORF">TCLT_LOCUS1769</name>
</gene>
<dbReference type="PROSITE" id="PS50088">
    <property type="entry name" value="ANK_REPEAT"/>
    <property type="match status" value="3"/>
</dbReference>
<protein>
    <submittedName>
        <fullName evidence="6">ANK_REP_REGION domain-containing protein</fullName>
    </submittedName>
</protein>
<dbReference type="Proteomes" id="UP000276776">
    <property type="component" value="Unassembled WGS sequence"/>
</dbReference>
<proteinExistence type="predicted"/>
<dbReference type="InterPro" id="IPR002110">
    <property type="entry name" value="Ankyrin_rpt"/>
</dbReference>
<dbReference type="WBParaSite" id="TCLT_0000176801-mRNA-1">
    <property type="protein sequence ID" value="TCLT_0000176801-mRNA-1"/>
    <property type="gene ID" value="TCLT_0000176801"/>
</dbReference>
<keyword evidence="5" id="KW-1185">Reference proteome</keyword>
<accession>A0A0N5CNK6</accession>
<dbReference type="PANTHER" id="PTHR24198:SF165">
    <property type="entry name" value="ANKYRIN REPEAT-CONTAINING PROTEIN-RELATED"/>
    <property type="match status" value="1"/>
</dbReference>
<dbReference type="Gene3D" id="1.25.40.20">
    <property type="entry name" value="Ankyrin repeat-containing domain"/>
    <property type="match status" value="1"/>
</dbReference>
<evidence type="ECO:0000313" key="4">
    <source>
        <dbReference type="EMBL" id="VDM97381.1"/>
    </source>
</evidence>
<name>A0A0N5CNK6_THECL</name>
<evidence type="ECO:0000313" key="6">
    <source>
        <dbReference type="WBParaSite" id="TCLT_0000176801-mRNA-1"/>
    </source>
</evidence>
<dbReference type="InterPro" id="IPR036770">
    <property type="entry name" value="Ankyrin_rpt-contain_sf"/>
</dbReference>
<dbReference type="PROSITE" id="PS50297">
    <property type="entry name" value="ANK_REP_REGION"/>
    <property type="match status" value="3"/>
</dbReference>
<reference evidence="6" key="1">
    <citation type="submission" date="2017-02" db="UniProtKB">
        <authorList>
            <consortium name="WormBaseParasite"/>
        </authorList>
    </citation>
    <scope>IDENTIFICATION</scope>
</reference>
<evidence type="ECO:0000313" key="5">
    <source>
        <dbReference type="Proteomes" id="UP000276776"/>
    </source>
</evidence>
<keyword evidence="1" id="KW-0677">Repeat</keyword>
<sequence>MNEHCRKLNALKELYLAIRANKPKLVLFTLRRHRNLNINSNLMRTSALLLAVRNQNETIVRILLHHNCELNKLSPDESGRLETPLYTAVRLHNYNIVELLLMFGADPNVTVSDNRTPLYTATKEGCFNICHLLIEYGANLDIPDCMGQTPLHLACRNINGREQIALLLIAHGANLNAVDFKRRFPLDFAEANCSKSTIESLIEDGSPISKHLKERIRCLMQSKLEQRAWMISQSDGLSIIIKKTRLEVPTLLILSKARIRILLRRRAKRIGNTYSIWPLVDSLTMLSASLRNSLKLLESFQPEYCNS</sequence>
<dbReference type="OrthoDB" id="269822at2759"/>
<dbReference type="STRING" id="103827.A0A0N5CNK6"/>
<dbReference type="SMART" id="SM00248">
    <property type="entry name" value="ANK"/>
    <property type="match status" value="4"/>
</dbReference>
<evidence type="ECO:0000256" key="3">
    <source>
        <dbReference type="PROSITE-ProRule" id="PRU00023"/>
    </source>
</evidence>
<dbReference type="AlphaFoldDB" id="A0A0N5CNK6"/>
<evidence type="ECO:0000256" key="1">
    <source>
        <dbReference type="ARBA" id="ARBA00022737"/>
    </source>
</evidence>
<reference evidence="4 5" key="2">
    <citation type="submission" date="2018-11" db="EMBL/GenBank/DDBJ databases">
        <authorList>
            <consortium name="Pathogen Informatics"/>
        </authorList>
    </citation>
    <scope>NUCLEOTIDE SEQUENCE [LARGE SCALE GENOMIC DNA]</scope>
</reference>
<evidence type="ECO:0000256" key="2">
    <source>
        <dbReference type="ARBA" id="ARBA00023043"/>
    </source>
</evidence>
<keyword evidence="2 3" id="KW-0040">ANK repeat</keyword>
<organism evidence="6">
    <name type="scientific">Thelazia callipaeda</name>
    <name type="common">Oriental eyeworm</name>
    <name type="synonym">Parasitic nematode</name>
    <dbReference type="NCBI Taxonomy" id="103827"/>
    <lineage>
        <taxon>Eukaryota</taxon>
        <taxon>Metazoa</taxon>
        <taxon>Ecdysozoa</taxon>
        <taxon>Nematoda</taxon>
        <taxon>Chromadorea</taxon>
        <taxon>Rhabditida</taxon>
        <taxon>Spirurina</taxon>
        <taxon>Spiruromorpha</taxon>
        <taxon>Thelazioidea</taxon>
        <taxon>Thelaziidae</taxon>
        <taxon>Thelazia</taxon>
    </lineage>
</organism>
<dbReference type="SUPFAM" id="SSF48403">
    <property type="entry name" value="Ankyrin repeat"/>
    <property type="match status" value="1"/>
</dbReference>
<feature type="repeat" description="ANK" evidence="3">
    <location>
        <begin position="146"/>
        <end position="180"/>
    </location>
</feature>
<dbReference type="Pfam" id="PF12796">
    <property type="entry name" value="Ank_2"/>
    <property type="match status" value="1"/>
</dbReference>
<dbReference type="PANTHER" id="PTHR24198">
    <property type="entry name" value="ANKYRIN REPEAT AND PROTEIN KINASE DOMAIN-CONTAINING PROTEIN"/>
    <property type="match status" value="1"/>
</dbReference>
<feature type="repeat" description="ANK" evidence="3">
    <location>
        <begin position="113"/>
        <end position="145"/>
    </location>
</feature>
<dbReference type="EMBL" id="UYYF01000264">
    <property type="protein sequence ID" value="VDM97381.1"/>
    <property type="molecule type" value="Genomic_DNA"/>
</dbReference>
<dbReference type="OMA" id="MIQNYRK"/>